<dbReference type="GO" id="GO:0080031">
    <property type="term" value="F:methyl salicylate esterase activity"/>
    <property type="evidence" value="ECO:0000318"/>
    <property type="project" value="GO_Central"/>
</dbReference>
<dbReference type="GeneID" id="110775550"/>
<dbReference type="InterPro" id="IPR000073">
    <property type="entry name" value="AB_hydrolase_1"/>
</dbReference>
<dbReference type="PANTHER" id="PTHR10992:SF1083">
    <property type="entry name" value="METHYLESTERASE 1"/>
    <property type="match status" value="1"/>
</dbReference>
<keyword evidence="1" id="KW-0378">Hydrolase</keyword>
<dbReference type="RefSeq" id="XP_021835850.2">
    <property type="nucleotide sequence ID" value="XM_021980158.2"/>
</dbReference>
<sequence length="269" mass="30288">MGDDNDSCTKHFVLVHGACHGAWCWYKVKPLIEAAGHHVTPLDMAASGINLKKIDEIQTLKEYTEPLIQFLTALPDDKKVILVGHSLGGFNIAMAMEMFPLKIETAVFLTAFMPDHVHTPSFIFDQFIAKKGDGVKDFWMDTEFKSSGDPNETPTTMLFGPQFMAKLYHLSPLEDLELGMTLKRPSSMFVHDTSKPEAKLSKERYGTVKSVFVICEEDQGISQAFQQWMTENNGLKEVKKLKGSDHMPMLCMPKQLSICLLEIAHTFQE</sequence>
<accession>A0A9R0HSH8</accession>
<reference evidence="3" key="1">
    <citation type="journal article" date="2021" name="Nat. Commun.">
        <title>Genomic analyses provide insights into spinach domestication and the genetic basis of agronomic traits.</title>
        <authorList>
            <person name="Cai X."/>
            <person name="Sun X."/>
            <person name="Xu C."/>
            <person name="Sun H."/>
            <person name="Wang X."/>
            <person name="Ge C."/>
            <person name="Zhang Z."/>
            <person name="Wang Q."/>
            <person name="Fei Z."/>
            <person name="Jiao C."/>
            <person name="Wang Q."/>
        </authorList>
    </citation>
    <scope>NUCLEOTIDE SEQUENCE [LARGE SCALE GENOMIC DNA]</scope>
    <source>
        <strain evidence="3">cv. Varoflay</strain>
    </source>
</reference>
<dbReference type="GO" id="GO:0080030">
    <property type="term" value="F:methyl indole-3-acetate esterase activity"/>
    <property type="evidence" value="ECO:0000318"/>
    <property type="project" value="GO_Central"/>
</dbReference>
<evidence type="ECO:0000256" key="1">
    <source>
        <dbReference type="ARBA" id="ARBA00022801"/>
    </source>
</evidence>
<dbReference type="Pfam" id="PF12697">
    <property type="entry name" value="Abhydrolase_6"/>
    <property type="match status" value="1"/>
</dbReference>
<dbReference type="InterPro" id="IPR029058">
    <property type="entry name" value="AB_hydrolase_fold"/>
</dbReference>
<name>A0A9R0HSH8_SPIOL</name>
<feature type="domain" description="AB hydrolase-1" evidence="2">
    <location>
        <begin position="12"/>
        <end position="250"/>
    </location>
</feature>
<evidence type="ECO:0000313" key="4">
    <source>
        <dbReference type="RefSeq" id="XP_021835850.2"/>
    </source>
</evidence>
<dbReference type="GO" id="GO:0009694">
    <property type="term" value="P:jasmonic acid metabolic process"/>
    <property type="evidence" value="ECO:0000318"/>
    <property type="project" value="GO_Central"/>
</dbReference>
<organism evidence="3 4">
    <name type="scientific">Spinacia oleracea</name>
    <name type="common">Spinach</name>
    <dbReference type="NCBI Taxonomy" id="3562"/>
    <lineage>
        <taxon>Eukaryota</taxon>
        <taxon>Viridiplantae</taxon>
        <taxon>Streptophyta</taxon>
        <taxon>Embryophyta</taxon>
        <taxon>Tracheophyta</taxon>
        <taxon>Spermatophyta</taxon>
        <taxon>Magnoliopsida</taxon>
        <taxon>eudicotyledons</taxon>
        <taxon>Gunneridae</taxon>
        <taxon>Pentapetalae</taxon>
        <taxon>Caryophyllales</taxon>
        <taxon>Chenopodiaceae</taxon>
        <taxon>Chenopodioideae</taxon>
        <taxon>Anserineae</taxon>
        <taxon>Spinacia</taxon>
    </lineage>
</organism>
<dbReference type="GO" id="GO:0009696">
    <property type="term" value="P:salicylic acid metabolic process"/>
    <property type="evidence" value="ECO:0000318"/>
    <property type="project" value="GO_Central"/>
</dbReference>
<keyword evidence="3" id="KW-1185">Reference proteome</keyword>
<dbReference type="Proteomes" id="UP000813463">
    <property type="component" value="Chromosome 3"/>
</dbReference>
<proteinExistence type="predicted"/>
<dbReference type="SUPFAM" id="SSF53474">
    <property type="entry name" value="alpha/beta-Hydrolases"/>
    <property type="match status" value="1"/>
</dbReference>
<evidence type="ECO:0000313" key="3">
    <source>
        <dbReference type="Proteomes" id="UP000813463"/>
    </source>
</evidence>
<dbReference type="InterPro" id="IPR045889">
    <property type="entry name" value="MES/HNL"/>
</dbReference>
<dbReference type="AlphaFoldDB" id="A0A9R0HSH8"/>
<gene>
    <name evidence="4" type="primary">LOC110775550</name>
</gene>
<dbReference type="KEGG" id="soe:110775550"/>
<dbReference type="Gene3D" id="3.40.50.1820">
    <property type="entry name" value="alpha/beta hydrolase"/>
    <property type="match status" value="1"/>
</dbReference>
<dbReference type="PANTHER" id="PTHR10992">
    <property type="entry name" value="METHYLESTERASE FAMILY MEMBER"/>
    <property type="match status" value="1"/>
</dbReference>
<evidence type="ECO:0000259" key="2">
    <source>
        <dbReference type="Pfam" id="PF12697"/>
    </source>
</evidence>
<reference evidence="4" key="2">
    <citation type="submission" date="2025-08" db="UniProtKB">
        <authorList>
            <consortium name="RefSeq"/>
        </authorList>
    </citation>
    <scope>IDENTIFICATION</scope>
    <source>
        <tissue evidence="4">Leaf</tissue>
    </source>
</reference>
<dbReference type="GO" id="GO:0080032">
    <property type="term" value="F:methyl jasmonate esterase activity"/>
    <property type="evidence" value="ECO:0000318"/>
    <property type="project" value="GO_Central"/>
</dbReference>
<protein>
    <submittedName>
        <fullName evidence="4">Salicylic acid-binding protein 2</fullName>
    </submittedName>
</protein>